<sequence length="870" mass="96811">MEENIELLDESKTSPLHTVVETVTTIGTQVKEQVSKVIETKLGRSSSYYALEDERSEKLLNDRNPQRASYGSFPSTSKIPIGILASPDAINTMKSEEKIRNDYYLENVPTLPSIPVQTYPPPGKPQLPNYYSHTTPFLSTKQDHNLLSVVTSDCVKTQEDKGFDFDKSSGELVSTMHSTSHTNTHEDSSNSDDHDEEEKFTWARWLKIGLVIGVFLAAATAITINSEDRLQFIQISASHDAPFLFPLKHIIPFSPAYPLLTVSLNGAFSPPQLANTTTDFLKVSVHRVDIDDNSSEIVSEVWEIPIFAESLRREPETTLSHTFSLRNISELFYNAEEDERFSLIFESSTDLSFPMLLSIKLLPMLTENGAMLGGLVIIGLYVLIIFELINRTLSAMLAATAAIGILSIFHERPTMEEMVSWLDMETLILLFAMMVMVSIVCETGFFNYCAYLMYKVTKGEIWPMITALCMFTAVVSAFLDNVTTILLMTPVTIRIAEAMRLNPVPVLISTVIFSNIGGAATPVGDPPNVIIANNPDVIKAGIDFTSFVTHMLVGIIPVTIVSYIQLRITFRSMKSLQFEVPYEIAELKREIEVWTRAVGSLSSYSRDESLVKAILESKILHLKSELKMKKKMGGQTKEGYEATLLELEETCRIQNWPLLIKCGVVLSCVILLFFIHSIPQLNLSMGWTALLGAVLLLILADRKELEGIFSRVEWSTLIFFSALFIVMESVSKLGLLDWIGNQTEEVILHVNPDSRTIVAILIILWVSGIASAFIDNIPFTTMMVQIVTKLASSLQLPLNPLIWALAFGTCLGGNGTLIGASANVVCAGVADQHGYRFSFVQYFRIGFPMMIVSLIVASAYLTIAYYIGFY</sequence>
<feature type="transmembrane region" description="Helical" evidence="7">
    <location>
        <begin position="756"/>
        <end position="774"/>
    </location>
</feature>
<feature type="transmembrane region" description="Helical" evidence="7">
    <location>
        <begin position="392"/>
        <end position="409"/>
    </location>
</feature>
<comment type="subcellular location">
    <subcellularLocation>
        <location evidence="1">Membrane</location>
        <topology evidence="1">Multi-pass membrane protein</topology>
    </subcellularLocation>
</comment>
<feature type="transmembrane region" description="Helical" evidence="7">
    <location>
        <begin position="845"/>
        <end position="867"/>
    </location>
</feature>
<comment type="caution">
    <text evidence="9">The sequence shown here is derived from an EMBL/GenBank/DDBJ whole genome shotgun (WGS) entry which is preliminary data.</text>
</comment>
<feature type="transmembrane region" description="Helical" evidence="7">
    <location>
        <begin position="684"/>
        <end position="700"/>
    </location>
</feature>
<dbReference type="PANTHER" id="PTHR43568:SF1">
    <property type="entry name" value="P PROTEIN"/>
    <property type="match status" value="1"/>
</dbReference>
<dbReference type="EMBL" id="CAXLJM020000013">
    <property type="protein sequence ID" value="CAL8079099.1"/>
    <property type="molecule type" value="Genomic_DNA"/>
</dbReference>
<evidence type="ECO:0000256" key="7">
    <source>
        <dbReference type="SAM" id="Phobius"/>
    </source>
</evidence>
<evidence type="ECO:0000259" key="8">
    <source>
        <dbReference type="Pfam" id="PF03600"/>
    </source>
</evidence>
<evidence type="ECO:0000256" key="3">
    <source>
        <dbReference type="ARBA" id="ARBA00022692"/>
    </source>
</evidence>
<dbReference type="CDD" id="cd01116">
    <property type="entry name" value="P_permease"/>
    <property type="match status" value="1"/>
</dbReference>
<dbReference type="Pfam" id="PF03600">
    <property type="entry name" value="CitMHS"/>
    <property type="match status" value="1"/>
</dbReference>
<feature type="transmembrane region" description="Helical" evidence="7">
    <location>
        <begin position="369"/>
        <end position="386"/>
    </location>
</feature>
<evidence type="ECO:0000313" key="10">
    <source>
        <dbReference type="Proteomes" id="UP001642540"/>
    </source>
</evidence>
<feature type="transmembrane region" description="Helical" evidence="7">
    <location>
        <begin position="429"/>
        <end position="453"/>
    </location>
</feature>
<dbReference type="InterPro" id="IPR004680">
    <property type="entry name" value="Cit_transptr-like_dom"/>
</dbReference>
<reference evidence="9 10" key="1">
    <citation type="submission" date="2024-08" db="EMBL/GenBank/DDBJ databases">
        <authorList>
            <person name="Cucini C."/>
            <person name="Frati F."/>
        </authorList>
    </citation>
    <scope>NUCLEOTIDE SEQUENCE [LARGE SCALE GENOMIC DNA]</scope>
</reference>
<keyword evidence="4 7" id="KW-1133">Transmembrane helix</keyword>
<evidence type="ECO:0000313" key="9">
    <source>
        <dbReference type="EMBL" id="CAL8079099.1"/>
    </source>
</evidence>
<dbReference type="Proteomes" id="UP001642540">
    <property type="component" value="Unassembled WGS sequence"/>
</dbReference>
<accession>A0ABP1PXG9</accession>
<keyword evidence="5 7" id="KW-0472">Membrane</keyword>
<dbReference type="InterPro" id="IPR051475">
    <property type="entry name" value="Diverse_Ion_Transporter"/>
</dbReference>
<feature type="domain" description="Citrate transporter-like" evidence="8">
    <location>
        <begin position="381"/>
        <end position="808"/>
    </location>
</feature>
<feature type="transmembrane region" description="Helical" evidence="7">
    <location>
        <begin position="544"/>
        <end position="564"/>
    </location>
</feature>
<feature type="compositionally biased region" description="Basic and acidic residues" evidence="6">
    <location>
        <begin position="183"/>
        <end position="194"/>
    </location>
</feature>
<feature type="transmembrane region" description="Helical" evidence="7">
    <location>
        <begin position="712"/>
        <end position="736"/>
    </location>
</feature>
<evidence type="ECO:0000256" key="4">
    <source>
        <dbReference type="ARBA" id="ARBA00022989"/>
    </source>
</evidence>
<proteinExistence type="predicted"/>
<evidence type="ECO:0000256" key="2">
    <source>
        <dbReference type="ARBA" id="ARBA00022448"/>
    </source>
</evidence>
<organism evidence="9 10">
    <name type="scientific">Orchesella dallaii</name>
    <dbReference type="NCBI Taxonomy" id="48710"/>
    <lineage>
        <taxon>Eukaryota</taxon>
        <taxon>Metazoa</taxon>
        <taxon>Ecdysozoa</taxon>
        <taxon>Arthropoda</taxon>
        <taxon>Hexapoda</taxon>
        <taxon>Collembola</taxon>
        <taxon>Entomobryomorpha</taxon>
        <taxon>Entomobryoidea</taxon>
        <taxon>Orchesellidae</taxon>
        <taxon>Orchesellinae</taxon>
        <taxon>Orchesella</taxon>
    </lineage>
</organism>
<feature type="transmembrane region" description="Helical" evidence="7">
    <location>
        <begin position="658"/>
        <end position="678"/>
    </location>
</feature>
<keyword evidence="3 7" id="KW-0812">Transmembrane</keyword>
<evidence type="ECO:0000256" key="5">
    <source>
        <dbReference type="ARBA" id="ARBA00023136"/>
    </source>
</evidence>
<name>A0ABP1PXG9_9HEXA</name>
<evidence type="ECO:0000256" key="6">
    <source>
        <dbReference type="SAM" id="MobiDB-lite"/>
    </source>
</evidence>
<keyword evidence="2" id="KW-0813">Transport</keyword>
<feature type="region of interest" description="Disordered" evidence="6">
    <location>
        <begin position="174"/>
        <end position="194"/>
    </location>
</feature>
<feature type="transmembrane region" description="Helical" evidence="7">
    <location>
        <begin position="465"/>
        <end position="489"/>
    </location>
</feature>
<dbReference type="PANTHER" id="PTHR43568">
    <property type="entry name" value="P PROTEIN"/>
    <property type="match status" value="1"/>
</dbReference>
<gene>
    <name evidence="9" type="ORF">ODALV1_LOCUS4279</name>
</gene>
<evidence type="ECO:0000256" key="1">
    <source>
        <dbReference type="ARBA" id="ARBA00004141"/>
    </source>
</evidence>
<keyword evidence="10" id="KW-1185">Reference proteome</keyword>
<protein>
    <recommendedName>
        <fullName evidence="8">Citrate transporter-like domain-containing protein</fullName>
    </recommendedName>
</protein>